<sequence length="249" mass="26766">MPASSQPVVVIAGLSHSYGSGATRRQVLFDLDLTILPGEVVFLMGPSGCGKTTVLTLVGGLRSVQQGSVRIAGRELLGADEAGLIANRRNCGFIFQSHNLHRSLTALENVRMGLEAQGRGLPADADERCRRILAVVGLEDHATKRQDQLSGGQRQRVAIARALVSEPTLVLADEPTAALDRQTGHDVVALMRRVARERGATVLMVTHDNRVFDLADRILEMEDGRIVGSRQGDSPVPHAGAGHRLEYTT</sequence>
<dbReference type="SMART" id="SM00382">
    <property type="entry name" value="AAA"/>
    <property type="match status" value="1"/>
</dbReference>
<dbReference type="PANTHER" id="PTHR24220">
    <property type="entry name" value="IMPORT ATP-BINDING PROTEIN"/>
    <property type="match status" value="1"/>
</dbReference>
<evidence type="ECO:0000256" key="3">
    <source>
        <dbReference type="ARBA" id="ARBA00022741"/>
    </source>
</evidence>
<keyword evidence="3" id="KW-0547">Nucleotide-binding</keyword>
<dbReference type="NCBIfam" id="TIGR02982">
    <property type="entry name" value="heterocyst_DevA"/>
    <property type="match status" value="1"/>
</dbReference>
<keyword evidence="2" id="KW-0813">Transport</keyword>
<dbReference type="InterPro" id="IPR017871">
    <property type="entry name" value="ABC_transporter-like_CS"/>
</dbReference>
<dbReference type="EMBL" id="BKAJ01000031">
    <property type="protein sequence ID" value="GEP54542.1"/>
    <property type="molecule type" value="Genomic_DNA"/>
</dbReference>
<dbReference type="InterPro" id="IPR014324">
    <property type="entry name" value="ABC_heterocyst_DevA"/>
</dbReference>
<evidence type="ECO:0000256" key="5">
    <source>
        <dbReference type="SAM" id="MobiDB-lite"/>
    </source>
</evidence>
<evidence type="ECO:0000313" key="7">
    <source>
        <dbReference type="EMBL" id="GEP54542.1"/>
    </source>
</evidence>
<evidence type="ECO:0000256" key="1">
    <source>
        <dbReference type="ARBA" id="ARBA00005417"/>
    </source>
</evidence>
<accession>A0A512N6C0</accession>
<organism evidence="7 8">
    <name type="scientific">Reyranella soli</name>
    <dbReference type="NCBI Taxonomy" id="1230389"/>
    <lineage>
        <taxon>Bacteria</taxon>
        <taxon>Pseudomonadati</taxon>
        <taxon>Pseudomonadota</taxon>
        <taxon>Alphaproteobacteria</taxon>
        <taxon>Hyphomicrobiales</taxon>
        <taxon>Reyranellaceae</taxon>
        <taxon>Reyranella</taxon>
    </lineage>
</organism>
<dbReference type="RefSeq" id="WP_147148192.1">
    <property type="nucleotide sequence ID" value="NZ_BKAJ01000031.1"/>
</dbReference>
<dbReference type="GO" id="GO:0016887">
    <property type="term" value="F:ATP hydrolysis activity"/>
    <property type="evidence" value="ECO:0007669"/>
    <property type="project" value="InterPro"/>
</dbReference>
<dbReference type="SUPFAM" id="SSF52540">
    <property type="entry name" value="P-loop containing nucleoside triphosphate hydrolases"/>
    <property type="match status" value="1"/>
</dbReference>
<gene>
    <name evidence="7" type="ORF">RSO01_17080</name>
</gene>
<dbReference type="InterPro" id="IPR003593">
    <property type="entry name" value="AAA+_ATPase"/>
</dbReference>
<dbReference type="Gene3D" id="3.40.50.300">
    <property type="entry name" value="P-loop containing nucleotide triphosphate hydrolases"/>
    <property type="match status" value="1"/>
</dbReference>
<dbReference type="InterPro" id="IPR003439">
    <property type="entry name" value="ABC_transporter-like_ATP-bd"/>
</dbReference>
<dbReference type="InterPro" id="IPR017911">
    <property type="entry name" value="MacB-like_ATP-bd"/>
</dbReference>
<name>A0A512N6C0_9HYPH</name>
<dbReference type="GO" id="GO:0005524">
    <property type="term" value="F:ATP binding"/>
    <property type="evidence" value="ECO:0007669"/>
    <property type="project" value="UniProtKB-KW"/>
</dbReference>
<dbReference type="AlphaFoldDB" id="A0A512N6C0"/>
<dbReference type="GO" id="GO:0022857">
    <property type="term" value="F:transmembrane transporter activity"/>
    <property type="evidence" value="ECO:0007669"/>
    <property type="project" value="TreeGrafter"/>
</dbReference>
<evidence type="ECO:0000259" key="6">
    <source>
        <dbReference type="PROSITE" id="PS50893"/>
    </source>
</evidence>
<comment type="caution">
    <text evidence="7">The sequence shown here is derived from an EMBL/GenBank/DDBJ whole genome shotgun (WGS) entry which is preliminary data.</text>
</comment>
<evidence type="ECO:0000256" key="4">
    <source>
        <dbReference type="ARBA" id="ARBA00022840"/>
    </source>
</evidence>
<dbReference type="Pfam" id="PF00005">
    <property type="entry name" value="ABC_tran"/>
    <property type="match status" value="1"/>
</dbReference>
<dbReference type="Proteomes" id="UP000321058">
    <property type="component" value="Unassembled WGS sequence"/>
</dbReference>
<protein>
    <submittedName>
        <fullName evidence="7">ABC transporter</fullName>
    </submittedName>
</protein>
<dbReference type="PROSITE" id="PS00211">
    <property type="entry name" value="ABC_TRANSPORTER_1"/>
    <property type="match status" value="1"/>
</dbReference>
<keyword evidence="4" id="KW-0067">ATP-binding</keyword>
<dbReference type="PROSITE" id="PS50893">
    <property type="entry name" value="ABC_TRANSPORTER_2"/>
    <property type="match status" value="1"/>
</dbReference>
<reference evidence="7 8" key="1">
    <citation type="submission" date="2019-07" db="EMBL/GenBank/DDBJ databases">
        <title>Whole genome shotgun sequence of Reyranella soli NBRC 108950.</title>
        <authorList>
            <person name="Hosoyama A."/>
            <person name="Uohara A."/>
            <person name="Ohji S."/>
            <person name="Ichikawa N."/>
        </authorList>
    </citation>
    <scope>NUCLEOTIDE SEQUENCE [LARGE SCALE GENOMIC DNA]</scope>
    <source>
        <strain evidence="7 8">NBRC 108950</strain>
    </source>
</reference>
<dbReference type="PANTHER" id="PTHR24220:SF376">
    <property type="entry name" value="ABC TRANSPORTER"/>
    <property type="match status" value="1"/>
</dbReference>
<dbReference type="OrthoDB" id="9786950at2"/>
<evidence type="ECO:0000256" key="2">
    <source>
        <dbReference type="ARBA" id="ARBA00022448"/>
    </source>
</evidence>
<feature type="region of interest" description="Disordered" evidence="5">
    <location>
        <begin position="228"/>
        <end position="249"/>
    </location>
</feature>
<dbReference type="InterPro" id="IPR027417">
    <property type="entry name" value="P-loop_NTPase"/>
</dbReference>
<dbReference type="GO" id="GO:0005886">
    <property type="term" value="C:plasma membrane"/>
    <property type="evidence" value="ECO:0007669"/>
    <property type="project" value="TreeGrafter"/>
</dbReference>
<comment type="similarity">
    <text evidence="1">Belongs to the ABC transporter superfamily.</text>
</comment>
<proteinExistence type="inferred from homology"/>
<keyword evidence="8" id="KW-1185">Reference proteome</keyword>
<dbReference type="CDD" id="cd03255">
    <property type="entry name" value="ABC_MJ0796_LolCDE_FtsE"/>
    <property type="match status" value="1"/>
</dbReference>
<evidence type="ECO:0000313" key="8">
    <source>
        <dbReference type="Proteomes" id="UP000321058"/>
    </source>
</evidence>
<feature type="domain" description="ABC transporter" evidence="6">
    <location>
        <begin position="9"/>
        <end position="248"/>
    </location>
</feature>
<dbReference type="InterPro" id="IPR015854">
    <property type="entry name" value="ABC_transpr_LolD-like"/>
</dbReference>